<dbReference type="Pfam" id="PF00877">
    <property type="entry name" value="NLPC_P60"/>
    <property type="match status" value="1"/>
</dbReference>
<accession>A0ABV9QWL3</accession>
<comment type="caution">
    <text evidence="6">The sequence shown here is derived from an EMBL/GenBank/DDBJ whole genome shotgun (WGS) entry which is preliminary data.</text>
</comment>
<keyword evidence="3" id="KW-0378">Hydrolase</keyword>
<gene>
    <name evidence="6" type="ORF">ACFO6Q_05930</name>
</gene>
<dbReference type="SUPFAM" id="SSF54001">
    <property type="entry name" value="Cysteine proteinases"/>
    <property type="match status" value="1"/>
</dbReference>
<dbReference type="InterPro" id="IPR051202">
    <property type="entry name" value="Peptidase_C40"/>
</dbReference>
<keyword evidence="2" id="KW-0645">Protease</keyword>
<reference evidence="7" key="1">
    <citation type="journal article" date="2019" name="Int. J. Syst. Evol. Microbiol.">
        <title>The Global Catalogue of Microorganisms (GCM) 10K type strain sequencing project: providing services to taxonomists for standard genome sequencing and annotation.</title>
        <authorList>
            <consortium name="The Broad Institute Genomics Platform"/>
            <consortium name="The Broad Institute Genome Sequencing Center for Infectious Disease"/>
            <person name="Wu L."/>
            <person name="Ma J."/>
        </authorList>
    </citation>
    <scope>NUCLEOTIDE SEQUENCE [LARGE SCALE GENOMIC DNA]</scope>
    <source>
        <strain evidence="7">CCUG 30340</strain>
    </source>
</reference>
<dbReference type="PANTHER" id="PTHR47053">
    <property type="entry name" value="MUREIN DD-ENDOPEPTIDASE MEPH-RELATED"/>
    <property type="match status" value="1"/>
</dbReference>
<evidence type="ECO:0000313" key="7">
    <source>
        <dbReference type="Proteomes" id="UP001595886"/>
    </source>
</evidence>
<dbReference type="RefSeq" id="WP_380019648.1">
    <property type="nucleotide sequence ID" value="NZ_JBHSHD010000005.1"/>
</dbReference>
<keyword evidence="7" id="KW-1185">Reference proteome</keyword>
<name>A0ABV9QWL3_9GAMM</name>
<evidence type="ECO:0000256" key="3">
    <source>
        <dbReference type="ARBA" id="ARBA00022801"/>
    </source>
</evidence>
<dbReference type="EMBL" id="JBHSHD010000005">
    <property type="protein sequence ID" value="MFC4819852.1"/>
    <property type="molecule type" value="Genomic_DNA"/>
</dbReference>
<protein>
    <submittedName>
        <fullName evidence="6">C40 family peptidase</fullName>
    </submittedName>
</protein>
<evidence type="ECO:0000256" key="2">
    <source>
        <dbReference type="ARBA" id="ARBA00022670"/>
    </source>
</evidence>
<dbReference type="InterPro" id="IPR038765">
    <property type="entry name" value="Papain-like_cys_pep_sf"/>
</dbReference>
<evidence type="ECO:0000256" key="1">
    <source>
        <dbReference type="ARBA" id="ARBA00007074"/>
    </source>
</evidence>
<dbReference type="Proteomes" id="UP001595886">
    <property type="component" value="Unassembled WGS sequence"/>
</dbReference>
<evidence type="ECO:0000313" key="6">
    <source>
        <dbReference type="EMBL" id="MFC4819852.1"/>
    </source>
</evidence>
<evidence type="ECO:0000259" key="5">
    <source>
        <dbReference type="PROSITE" id="PS51935"/>
    </source>
</evidence>
<dbReference type="PROSITE" id="PS51935">
    <property type="entry name" value="NLPC_P60"/>
    <property type="match status" value="1"/>
</dbReference>
<evidence type="ECO:0000256" key="4">
    <source>
        <dbReference type="ARBA" id="ARBA00022807"/>
    </source>
</evidence>
<feature type="domain" description="NlpC/P60" evidence="5">
    <location>
        <begin position="56"/>
        <end position="180"/>
    </location>
</feature>
<organism evidence="6 7">
    <name type="scientific">Dokdonella ginsengisoli</name>
    <dbReference type="NCBI Taxonomy" id="363846"/>
    <lineage>
        <taxon>Bacteria</taxon>
        <taxon>Pseudomonadati</taxon>
        <taxon>Pseudomonadota</taxon>
        <taxon>Gammaproteobacteria</taxon>
        <taxon>Lysobacterales</taxon>
        <taxon>Rhodanobacteraceae</taxon>
        <taxon>Dokdonella</taxon>
    </lineage>
</organism>
<keyword evidence="4" id="KW-0788">Thiol protease</keyword>
<sequence length="183" mass="19956">MFASPMVDVALNNWEMDRIGTLAPVLPSTDVAPAPVVAPAAPAPLAAHEPKAPKTGGLRNLLADFAMTLRDIRYRRGGKEPSTGFDCSGFVRYVYKHALGKDLPPNSASQYQTGMQIARSEMKTGDLVFFRIKGKRISHVGIYLGEGRFIHAPSTGKRISVSELNEGYWAKRFVGAKRPNVLS</sequence>
<dbReference type="PANTHER" id="PTHR47053:SF1">
    <property type="entry name" value="MUREIN DD-ENDOPEPTIDASE MEPH-RELATED"/>
    <property type="match status" value="1"/>
</dbReference>
<comment type="similarity">
    <text evidence="1">Belongs to the peptidase C40 family.</text>
</comment>
<proteinExistence type="inferred from homology"/>
<dbReference type="InterPro" id="IPR000064">
    <property type="entry name" value="NLP_P60_dom"/>
</dbReference>
<dbReference type="Gene3D" id="3.90.1720.10">
    <property type="entry name" value="endopeptidase domain like (from Nostoc punctiforme)"/>
    <property type="match status" value="1"/>
</dbReference>